<accession>A0ABQ9U4I4</accession>
<feature type="signal peptide" evidence="2">
    <location>
        <begin position="1"/>
        <end position="31"/>
    </location>
</feature>
<dbReference type="EMBL" id="JASSZA010000015">
    <property type="protein sequence ID" value="KAK2091978.1"/>
    <property type="molecule type" value="Genomic_DNA"/>
</dbReference>
<evidence type="ECO:0000256" key="2">
    <source>
        <dbReference type="SAM" id="SignalP"/>
    </source>
</evidence>
<gene>
    <name evidence="3" type="ORF">P7K49_028506</name>
</gene>
<feature type="chain" id="PRO_5046577597" evidence="2">
    <location>
        <begin position="32"/>
        <end position="85"/>
    </location>
</feature>
<sequence length="85" mass="8922">MLFAMAKKRWWSQQCWLSRLLLGLGSPDAAAVRVQGGLLGQEAAESSKGKGGSCGRGSRDEEIPMESSMGGDSNVKGPSAPQLTL</sequence>
<name>A0ABQ9U4I4_SAGOE</name>
<protein>
    <submittedName>
        <fullName evidence="3">Uncharacterized protein</fullName>
    </submittedName>
</protein>
<keyword evidence="4" id="KW-1185">Reference proteome</keyword>
<feature type="region of interest" description="Disordered" evidence="1">
    <location>
        <begin position="40"/>
        <end position="85"/>
    </location>
</feature>
<dbReference type="Proteomes" id="UP001266305">
    <property type="component" value="Unassembled WGS sequence"/>
</dbReference>
<keyword evidence="2" id="KW-0732">Signal</keyword>
<evidence type="ECO:0000256" key="1">
    <source>
        <dbReference type="SAM" id="MobiDB-lite"/>
    </source>
</evidence>
<feature type="non-terminal residue" evidence="3">
    <location>
        <position position="85"/>
    </location>
</feature>
<reference evidence="3 4" key="1">
    <citation type="submission" date="2023-05" db="EMBL/GenBank/DDBJ databases">
        <title>B98-5 Cell Line De Novo Hybrid Assembly: An Optical Mapping Approach.</title>
        <authorList>
            <person name="Kananen K."/>
            <person name="Auerbach J.A."/>
            <person name="Kautto E."/>
            <person name="Blachly J.S."/>
        </authorList>
    </citation>
    <scope>NUCLEOTIDE SEQUENCE [LARGE SCALE GENOMIC DNA]</scope>
    <source>
        <strain evidence="3">B95-8</strain>
        <tissue evidence="3">Cell line</tissue>
    </source>
</reference>
<comment type="caution">
    <text evidence="3">The sequence shown here is derived from an EMBL/GenBank/DDBJ whole genome shotgun (WGS) entry which is preliminary data.</text>
</comment>
<organism evidence="3 4">
    <name type="scientific">Saguinus oedipus</name>
    <name type="common">Cotton-top tamarin</name>
    <name type="synonym">Oedipomidas oedipus</name>
    <dbReference type="NCBI Taxonomy" id="9490"/>
    <lineage>
        <taxon>Eukaryota</taxon>
        <taxon>Metazoa</taxon>
        <taxon>Chordata</taxon>
        <taxon>Craniata</taxon>
        <taxon>Vertebrata</taxon>
        <taxon>Euteleostomi</taxon>
        <taxon>Mammalia</taxon>
        <taxon>Eutheria</taxon>
        <taxon>Euarchontoglires</taxon>
        <taxon>Primates</taxon>
        <taxon>Haplorrhini</taxon>
        <taxon>Platyrrhini</taxon>
        <taxon>Cebidae</taxon>
        <taxon>Callitrichinae</taxon>
        <taxon>Saguinus</taxon>
    </lineage>
</organism>
<proteinExistence type="predicted"/>
<evidence type="ECO:0000313" key="4">
    <source>
        <dbReference type="Proteomes" id="UP001266305"/>
    </source>
</evidence>
<evidence type="ECO:0000313" key="3">
    <source>
        <dbReference type="EMBL" id="KAK2091978.1"/>
    </source>
</evidence>